<dbReference type="Proteomes" id="UP001266305">
    <property type="component" value="Unassembled WGS sequence"/>
</dbReference>
<feature type="region of interest" description="Disordered" evidence="1">
    <location>
        <begin position="28"/>
        <end position="54"/>
    </location>
</feature>
<protein>
    <submittedName>
        <fullName evidence="2">Uncharacterized protein</fullName>
    </submittedName>
</protein>
<accession>A0ABQ9TTF1</accession>
<comment type="caution">
    <text evidence="2">The sequence shown here is derived from an EMBL/GenBank/DDBJ whole genome shotgun (WGS) entry which is preliminary data.</text>
</comment>
<keyword evidence="3" id="KW-1185">Reference proteome</keyword>
<evidence type="ECO:0000256" key="1">
    <source>
        <dbReference type="SAM" id="MobiDB-lite"/>
    </source>
</evidence>
<evidence type="ECO:0000313" key="3">
    <source>
        <dbReference type="Proteomes" id="UP001266305"/>
    </source>
</evidence>
<evidence type="ECO:0000313" key="2">
    <source>
        <dbReference type="EMBL" id="KAK2088068.1"/>
    </source>
</evidence>
<organism evidence="2 3">
    <name type="scientific">Saguinus oedipus</name>
    <name type="common">Cotton-top tamarin</name>
    <name type="synonym">Oedipomidas oedipus</name>
    <dbReference type="NCBI Taxonomy" id="9490"/>
    <lineage>
        <taxon>Eukaryota</taxon>
        <taxon>Metazoa</taxon>
        <taxon>Chordata</taxon>
        <taxon>Craniata</taxon>
        <taxon>Vertebrata</taxon>
        <taxon>Euteleostomi</taxon>
        <taxon>Mammalia</taxon>
        <taxon>Eutheria</taxon>
        <taxon>Euarchontoglires</taxon>
        <taxon>Primates</taxon>
        <taxon>Haplorrhini</taxon>
        <taxon>Platyrrhini</taxon>
        <taxon>Cebidae</taxon>
        <taxon>Callitrichinae</taxon>
        <taxon>Saguinus</taxon>
    </lineage>
</organism>
<proteinExistence type="predicted"/>
<name>A0ABQ9TTF1_SAGOE</name>
<sequence length="54" mass="5364">MEVSQVAADMLAAPASCAAQALGGVGSYRSTEPAPSLMSQSSGSPVPAQTKQLK</sequence>
<reference evidence="2 3" key="1">
    <citation type="submission" date="2023-05" db="EMBL/GenBank/DDBJ databases">
        <title>B98-5 Cell Line De Novo Hybrid Assembly: An Optical Mapping Approach.</title>
        <authorList>
            <person name="Kananen K."/>
            <person name="Auerbach J.A."/>
            <person name="Kautto E."/>
            <person name="Blachly J.S."/>
        </authorList>
    </citation>
    <scope>NUCLEOTIDE SEQUENCE [LARGE SCALE GENOMIC DNA]</scope>
    <source>
        <strain evidence="2">B95-8</strain>
        <tissue evidence="2">Cell line</tissue>
    </source>
</reference>
<gene>
    <name evidence="2" type="ORF">P7K49_033975</name>
</gene>
<dbReference type="EMBL" id="JASSZA010000019">
    <property type="protein sequence ID" value="KAK2088068.1"/>
    <property type="molecule type" value="Genomic_DNA"/>
</dbReference>
<feature type="compositionally biased region" description="Polar residues" evidence="1">
    <location>
        <begin position="37"/>
        <end position="54"/>
    </location>
</feature>
<feature type="non-terminal residue" evidence="2">
    <location>
        <position position="54"/>
    </location>
</feature>